<proteinExistence type="predicted"/>
<dbReference type="EMBL" id="SJOP01000009">
    <property type="protein sequence ID" value="TCC07121.1"/>
    <property type="molecule type" value="Genomic_DNA"/>
</dbReference>
<accession>A0A4R0H9J5</accession>
<gene>
    <name evidence="2" type="ORF">E0L21_11945</name>
</gene>
<dbReference type="Proteomes" id="UP000291793">
    <property type="component" value="Unassembled WGS sequence"/>
</dbReference>
<name>A0A4R0H9J5_9ENTR</name>
<dbReference type="RefSeq" id="WP_131409728.1">
    <property type="nucleotide sequence ID" value="NZ_CATKPI010000022.1"/>
</dbReference>
<keyword evidence="1" id="KW-0472">Membrane</keyword>
<evidence type="ECO:0000313" key="3">
    <source>
        <dbReference type="Proteomes" id="UP000291793"/>
    </source>
</evidence>
<sequence>MSAFTETPLIIGVIVSILGIILAFSTLKPNKDEVTTLRDWSSREKWSGQIIETSLESWHQTDTKYGNDFLYDFTFTATINDTRKKYVAKGLVRPNEIHKIQKGLTLIIKYNADNPPRIAVMAIDYK</sequence>
<reference evidence="2 3" key="1">
    <citation type="submission" date="2019-02" db="EMBL/GenBank/DDBJ databases">
        <title>The draft genome of Kosakonia quasisacchari strain WCHKQ120001.</title>
        <authorList>
            <person name="Wang C."/>
            <person name="Feng Y."/>
            <person name="Zong Z."/>
        </authorList>
    </citation>
    <scope>NUCLEOTIDE SEQUENCE [LARGE SCALE GENOMIC DNA]</scope>
    <source>
        <strain evidence="2 3">WCHKQ120001</strain>
    </source>
</reference>
<keyword evidence="1" id="KW-1133">Transmembrane helix</keyword>
<evidence type="ECO:0008006" key="4">
    <source>
        <dbReference type="Google" id="ProtNLM"/>
    </source>
</evidence>
<dbReference type="AlphaFoldDB" id="A0A4R0H9J5"/>
<organism evidence="2 3">
    <name type="scientific">Kosakonia quasisacchari</name>
    <dbReference type="NCBI Taxonomy" id="2529380"/>
    <lineage>
        <taxon>Bacteria</taxon>
        <taxon>Pseudomonadati</taxon>
        <taxon>Pseudomonadota</taxon>
        <taxon>Gammaproteobacteria</taxon>
        <taxon>Enterobacterales</taxon>
        <taxon>Enterobacteriaceae</taxon>
        <taxon>Kosakonia</taxon>
    </lineage>
</organism>
<evidence type="ECO:0000256" key="1">
    <source>
        <dbReference type="SAM" id="Phobius"/>
    </source>
</evidence>
<keyword evidence="3" id="KW-1185">Reference proteome</keyword>
<feature type="transmembrane region" description="Helical" evidence="1">
    <location>
        <begin position="7"/>
        <end position="27"/>
    </location>
</feature>
<comment type="caution">
    <text evidence="2">The sequence shown here is derived from an EMBL/GenBank/DDBJ whole genome shotgun (WGS) entry which is preliminary data.</text>
</comment>
<dbReference type="OrthoDB" id="6624398at2"/>
<keyword evidence="1" id="KW-0812">Transmembrane</keyword>
<evidence type="ECO:0000313" key="2">
    <source>
        <dbReference type="EMBL" id="TCC07121.1"/>
    </source>
</evidence>
<protein>
    <recommendedName>
        <fullName evidence="4">DUF3592 domain-containing protein</fullName>
    </recommendedName>
</protein>